<dbReference type="SMART" id="SM00089">
    <property type="entry name" value="PKD"/>
    <property type="match status" value="1"/>
</dbReference>
<dbReference type="GO" id="GO:0016491">
    <property type="term" value="F:oxidoreductase activity"/>
    <property type="evidence" value="ECO:0007669"/>
    <property type="project" value="InterPro"/>
</dbReference>
<sequence length="1414" mass="149301">MAHADNVRGAWDPEVYQWPLIAVHAVVTPDMRVMTYGTDGIGRQTGYFIYDLWDISSDPAAGHLTLDNVTATDIFCGSQLVLPQGGQVFLAGGDNWTGTGTTNTGNNNTNLLDLSSNVLSRGTNINRARWYSSSTVLLNGEVLIQGGSGGTDFPEIRGLDGTFRLLNGAGTGSLDFMYPRNFIAPDGRVFGYDSAGRMYHLNPAGSGSLTMSSQLAAAYRGNDASAAMFRPGRILQFGGASNGAVVIDINGSAPVVTPTQSMSSQRRLVNAAILPNGKVLATGGSSVWNQLTNVNNSAEIWNPATGTWMVGPSGQRARLYHSISLLLPDGRVLVGGGGAPGPQNNLNVEIYNPPYLYDASGQRAEQLRITAAPAEIDIGEIFDVDLDKATNISRVTMIKTGSVTHSWNMEQRFVELTFAQNGSQLRVQAPTRAADAPPGFWMIFALDQLGVPSHARIVKVNVASNWSPAITPTLAAVSDRSSTVNVPAQLQLVASDPNGDELSFSASGLPTGLSLNAATGLISGTPTITGNYHVTVVVSDGVNAATRAFVWTVTDPAPLLVQLSAPATPRLAGSTVTYTATSSNAQNPRFRWYFDDGSSATGWSTASSVDHVFTQPGVYYVTVTAVDDRGVEVSETFVQTIHLPLTANRPTASTNILTEPRGTANARVWVVNQDNNTVSVFDAVTNAKVAEIAVGTAPRTLAIAPSGRIWVTNKTSNSISIINQSTLAVVQTVALPRASQPFGIAFAPTGAVAFVTLEGTGRLLRLDASTGATLATIDVGPNPRHLSVNAQGTSVYVSRFITPLMSGESTGVVQTSAGGGEIVVVNAGASSLSGVIRLAHSDKQDFESQGRGLPNYLGAAVISPDGTQAWVPSKQDNIARGALRDGLNIDFQNTVRAVSSRLDLGVGSEDLAARIDHDNSSVASAVAFDPRGIYMFVALETSREVAVVDAHGRWEIFRFEVGLAPQGLALSPDGSRLFVNNFMQRTVGIFDLKPLLDAGRPEVPSIGSLNAVATERLSAQVLKGKQLFYDARDPRLARDRYMSCASCHNDGGHDGRVWDLTGMGEGLRNTISLIGRASTSHGFLHWSANFDELQDFEGQIRGLAGGTGLMSDAAFATRSEPLGATKAGVSADLDALAAYVASLSTFPNSPYRSSSGALTTEGSRGRTVFETAGCGSCHSGTRFTASGAATLQNIGTIKPSSGQRLYGALTGIDPPTLRDVWATAPYLHDGSAATLADAVSAHTNVSLSSADRTSVVAYLQQIGAEETTAPVAGGGLTGQYFTNTTLSGTARLVRIEQVNFDWQTGSPGEGIGSDNFSVRWTGGFVAPSTGAYRFQTVSDDGVRLYVNGSRVINNWSLHSAITNTSGSVNLVAGRRYTIQMDYYESGGSAVAKLLWRLPNTSTYQVIPRQYLYAN</sequence>
<evidence type="ECO:0000313" key="9">
    <source>
        <dbReference type="Proteomes" id="UP000445000"/>
    </source>
</evidence>
<evidence type="ECO:0000256" key="4">
    <source>
        <dbReference type="PROSITE-ProRule" id="PRU00433"/>
    </source>
</evidence>
<dbReference type="InterPro" id="IPR037293">
    <property type="entry name" value="Gal_Oxidase_central_sf"/>
</dbReference>
<dbReference type="InterPro" id="IPR015202">
    <property type="entry name" value="GO-like_E_set"/>
</dbReference>
<keyword evidence="2 4" id="KW-0479">Metal-binding</keyword>
<dbReference type="PROSITE" id="PS51007">
    <property type="entry name" value="CYTC"/>
    <property type="match status" value="2"/>
</dbReference>
<dbReference type="Pfam" id="PF21419">
    <property type="entry name" value="RoxA-like_Cyt-c"/>
    <property type="match status" value="1"/>
</dbReference>
<dbReference type="GO" id="GO:0009055">
    <property type="term" value="F:electron transfer activity"/>
    <property type="evidence" value="ECO:0007669"/>
    <property type="project" value="InterPro"/>
</dbReference>
<dbReference type="RefSeq" id="WP_161811876.1">
    <property type="nucleotide sequence ID" value="NZ_BLJN01000002.1"/>
</dbReference>
<dbReference type="Proteomes" id="UP000445000">
    <property type="component" value="Unassembled WGS sequence"/>
</dbReference>
<dbReference type="InterPro" id="IPR013783">
    <property type="entry name" value="Ig-like_fold"/>
</dbReference>
<dbReference type="SUPFAM" id="SSF81296">
    <property type="entry name" value="E set domains"/>
    <property type="match status" value="1"/>
</dbReference>
<dbReference type="Pfam" id="PF05345">
    <property type="entry name" value="He_PIG"/>
    <property type="match status" value="1"/>
</dbReference>
<dbReference type="InterPro" id="IPR011658">
    <property type="entry name" value="PA14_dom"/>
</dbReference>
<dbReference type="PROSITE" id="PS50093">
    <property type="entry name" value="PKD"/>
    <property type="match status" value="1"/>
</dbReference>
<evidence type="ECO:0000259" key="7">
    <source>
        <dbReference type="PROSITE" id="PS51820"/>
    </source>
</evidence>
<dbReference type="InterPro" id="IPR015919">
    <property type="entry name" value="Cadherin-like_sf"/>
</dbReference>
<proteinExistence type="predicted"/>
<dbReference type="InterPro" id="IPR035986">
    <property type="entry name" value="PKD_dom_sf"/>
</dbReference>
<dbReference type="InterPro" id="IPR011043">
    <property type="entry name" value="Gal_Oxase/kelch_b-propeller"/>
</dbReference>
<dbReference type="Gene3D" id="1.10.760.10">
    <property type="entry name" value="Cytochrome c-like domain"/>
    <property type="match status" value="2"/>
</dbReference>
<dbReference type="InterPro" id="IPR011045">
    <property type="entry name" value="N2O_reductase_N"/>
</dbReference>
<protein>
    <recommendedName>
        <fullName evidence="10">Staphylococcus aureus surface protein A</fullName>
    </recommendedName>
</protein>
<evidence type="ECO:0000256" key="3">
    <source>
        <dbReference type="ARBA" id="ARBA00023004"/>
    </source>
</evidence>
<dbReference type="GO" id="GO:0005509">
    <property type="term" value="F:calcium ion binding"/>
    <property type="evidence" value="ECO:0007669"/>
    <property type="project" value="InterPro"/>
</dbReference>
<dbReference type="GO" id="GO:0020037">
    <property type="term" value="F:heme binding"/>
    <property type="evidence" value="ECO:0007669"/>
    <property type="project" value="InterPro"/>
</dbReference>
<dbReference type="NCBIfam" id="TIGR02276">
    <property type="entry name" value="beta_rpt_yvtn"/>
    <property type="match status" value="2"/>
</dbReference>
<dbReference type="Gene3D" id="3.90.182.10">
    <property type="entry name" value="Toxin - Anthrax Protective Antigen,domain 1"/>
    <property type="match status" value="1"/>
</dbReference>
<dbReference type="InterPro" id="IPR015943">
    <property type="entry name" value="WD40/YVTN_repeat-like_dom_sf"/>
</dbReference>
<feature type="domain" description="Cytochrome c" evidence="6">
    <location>
        <begin position="1160"/>
        <end position="1263"/>
    </location>
</feature>
<dbReference type="CDD" id="cd02851">
    <property type="entry name" value="E_set_GO_C"/>
    <property type="match status" value="1"/>
</dbReference>
<feature type="domain" description="Cytochrome c" evidence="6">
    <location>
        <begin position="1019"/>
        <end position="1144"/>
    </location>
</feature>
<dbReference type="PROSITE" id="PS51820">
    <property type="entry name" value="PA14"/>
    <property type="match status" value="1"/>
</dbReference>
<dbReference type="Gene3D" id="2.130.10.10">
    <property type="entry name" value="YVTN repeat-like/Quinoprotein amine dehydrogenase"/>
    <property type="match status" value="2"/>
</dbReference>
<evidence type="ECO:0000256" key="1">
    <source>
        <dbReference type="ARBA" id="ARBA00022617"/>
    </source>
</evidence>
<dbReference type="InterPro" id="IPR004852">
    <property type="entry name" value="Di-haem_cyt_c_peroxidsae"/>
</dbReference>
<evidence type="ECO:0000313" key="8">
    <source>
        <dbReference type="EMBL" id="GFE80155.1"/>
    </source>
</evidence>
<evidence type="ECO:0000259" key="5">
    <source>
        <dbReference type="PROSITE" id="PS50093"/>
    </source>
</evidence>
<dbReference type="InterPro" id="IPR009056">
    <property type="entry name" value="Cyt_c-like_dom"/>
</dbReference>
<keyword evidence="3 4" id="KW-0408">Iron</keyword>
<dbReference type="SUPFAM" id="SSF56988">
    <property type="entry name" value="Anthrax protective antigen"/>
    <property type="match status" value="1"/>
</dbReference>
<dbReference type="SUPFAM" id="SSF50974">
    <property type="entry name" value="Nitrous oxide reductase, N-terminal domain"/>
    <property type="match status" value="1"/>
</dbReference>
<dbReference type="InterPro" id="IPR022409">
    <property type="entry name" value="PKD/Chitinase_dom"/>
</dbReference>
<keyword evidence="1 4" id="KW-0349">Heme</keyword>
<keyword evidence="9" id="KW-1185">Reference proteome</keyword>
<dbReference type="InterPro" id="IPR036909">
    <property type="entry name" value="Cyt_c-like_dom_sf"/>
</dbReference>
<dbReference type="Pfam" id="PF03150">
    <property type="entry name" value="CCP_MauG"/>
    <property type="match status" value="1"/>
</dbReference>
<name>A0A829YAQ3_9GAMM</name>
<feature type="domain" description="PA14" evidence="7">
    <location>
        <begin position="1271"/>
        <end position="1410"/>
    </location>
</feature>
<dbReference type="Gene3D" id="2.60.40.10">
    <property type="entry name" value="Immunoglobulins"/>
    <property type="match status" value="3"/>
</dbReference>
<dbReference type="SMART" id="SM00736">
    <property type="entry name" value="CADG"/>
    <property type="match status" value="1"/>
</dbReference>
<dbReference type="InterPro" id="IPR014756">
    <property type="entry name" value="Ig_E-set"/>
</dbReference>
<dbReference type="EMBL" id="BLJN01000002">
    <property type="protein sequence ID" value="GFE80155.1"/>
    <property type="molecule type" value="Genomic_DNA"/>
</dbReference>
<evidence type="ECO:0000259" key="6">
    <source>
        <dbReference type="PROSITE" id="PS51007"/>
    </source>
</evidence>
<dbReference type="InterPro" id="IPR037524">
    <property type="entry name" value="PA14/GLEYA"/>
</dbReference>
<dbReference type="Pfam" id="PF09118">
    <property type="entry name" value="GO-like_E_set"/>
    <property type="match status" value="1"/>
</dbReference>
<feature type="domain" description="PKD" evidence="5">
    <location>
        <begin position="559"/>
        <end position="636"/>
    </location>
</feature>
<evidence type="ECO:0008006" key="10">
    <source>
        <dbReference type="Google" id="ProtNLM"/>
    </source>
</evidence>
<accession>A0A829YAQ3</accession>
<dbReference type="GO" id="GO:0016020">
    <property type="term" value="C:membrane"/>
    <property type="evidence" value="ECO:0007669"/>
    <property type="project" value="InterPro"/>
</dbReference>
<dbReference type="SUPFAM" id="SSF49299">
    <property type="entry name" value="PKD domain"/>
    <property type="match status" value="1"/>
</dbReference>
<dbReference type="SUPFAM" id="SSF50965">
    <property type="entry name" value="Galactose oxidase, central domain"/>
    <property type="match status" value="1"/>
</dbReference>
<gene>
    <name evidence="8" type="ORF">GCM10011487_21550</name>
</gene>
<evidence type="ECO:0000256" key="2">
    <source>
        <dbReference type="ARBA" id="ARBA00022723"/>
    </source>
</evidence>
<dbReference type="Gene3D" id="2.130.10.80">
    <property type="entry name" value="Galactose oxidase/kelch, beta-propeller"/>
    <property type="match status" value="1"/>
</dbReference>
<organism evidence="8 9">
    <name type="scientific">Steroidobacter agaridevorans</name>
    <dbReference type="NCBI Taxonomy" id="2695856"/>
    <lineage>
        <taxon>Bacteria</taxon>
        <taxon>Pseudomonadati</taxon>
        <taxon>Pseudomonadota</taxon>
        <taxon>Gammaproteobacteria</taxon>
        <taxon>Steroidobacterales</taxon>
        <taxon>Steroidobacteraceae</taxon>
        <taxon>Steroidobacter</taxon>
    </lineage>
</organism>
<dbReference type="Pfam" id="PF07691">
    <property type="entry name" value="PA14"/>
    <property type="match status" value="1"/>
</dbReference>
<dbReference type="PANTHER" id="PTHR32208">
    <property type="entry name" value="SECRETED PROTEIN-RELATED"/>
    <property type="match status" value="1"/>
</dbReference>
<dbReference type="InterPro" id="IPR011964">
    <property type="entry name" value="YVTN_b-propeller_repeat"/>
</dbReference>
<dbReference type="CDD" id="cd00146">
    <property type="entry name" value="PKD"/>
    <property type="match status" value="1"/>
</dbReference>
<dbReference type="InterPro" id="IPR000601">
    <property type="entry name" value="PKD_dom"/>
</dbReference>
<dbReference type="SUPFAM" id="SSF46626">
    <property type="entry name" value="Cytochrome c"/>
    <property type="match status" value="2"/>
</dbReference>
<dbReference type="InterPro" id="IPR006644">
    <property type="entry name" value="Cadg"/>
</dbReference>
<dbReference type="PANTHER" id="PTHR32208:SF21">
    <property type="entry name" value="LOW QUALITY PROTEIN: ALDEHYDE OXIDASE GLOX-LIKE"/>
    <property type="match status" value="1"/>
</dbReference>
<dbReference type="Pfam" id="PF00801">
    <property type="entry name" value="PKD"/>
    <property type="match status" value="1"/>
</dbReference>
<dbReference type="SUPFAM" id="SSF49313">
    <property type="entry name" value="Cadherin-like"/>
    <property type="match status" value="1"/>
</dbReference>
<comment type="caution">
    <text evidence="8">The sequence shown here is derived from an EMBL/GenBank/DDBJ whole genome shotgun (WGS) entry which is preliminary data.</text>
</comment>
<reference evidence="9" key="1">
    <citation type="submission" date="2020-01" db="EMBL/GenBank/DDBJ databases">
        <title>'Steroidobacter agaridevorans' sp. nov., agar-degrading bacteria isolated from rhizosphere soils.</title>
        <authorList>
            <person name="Ikenaga M."/>
            <person name="Kataoka M."/>
            <person name="Murouchi A."/>
            <person name="Katsuragi S."/>
            <person name="Sakai M."/>
        </authorList>
    </citation>
    <scope>NUCLEOTIDE SEQUENCE [LARGE SCALE GENOMIC DNA]</scope>
    <source>
        <strain evidence="9">YU21-B</strain>
    </source>
</reference>
<dbReference type="SMART" id="SM00758">
    <property type="entry name" value="PA14"/>
    <property type="match status" value="1"/>
</dbReference>